<reference evidence="1 2" key="1">
    <citation type="submission" date="2018-06" db="EMBL/GenBank/DDBJ databases">
        <authorList>
            <consortium name="Pathogen Informatics"/>
            <person name="Doyle S."/>
        </authorList>
    </citation>
    <scope>NUCLEOTIDE SEQUENCE [LARGE SCALE GENOMIC DNA]</scope>
    <source>
        <strain evidence="1 2">NCTC11938</strain>
    </source>
</reference>
<proteinExistence type="predicted"/>
<dbReference type="Gene3D" id="3.30.70.1430">
    <property type="entry name" value="Multidrug efflux transporter AcrB pore domain"/>
    <property type="match status" value="1"/>
</dbReference>
<dbReference type="EMBL" id="UGTS01000004">
    <property type="protein sequence ID" value="SUC21504.1"/>
    <property type="molecule type" value="Genomic_DNA"/>
</dbReference>
<dbReference type="Pfam" id="PF00873">
    <property type="entry name" value="ACR_tran"/>
    <property type="match status" value="1"/>
</dbReference>
<organism evidence="1 2">
    <name type="scientific">Proteus mirabilis</name>
    <dbReference type="NCBI Taxonomy" id="584"/>
    <lineage>
        <taxon>Bacteria</taxon>
        <taxon>Pseudomonadati</taxon>
        <taxon>Pseudomonadota</taxon>
        <taxon>Gammaproteobacteria</taxon>
        <taxon>Enterobacterales</taxon>
        <taxon>Morganellaceae</taxon>
        <taxon>Proteus</taxon>
    </lineage>
</organism>
<evidence type="ECO:0000313" key="1">
    <source>
        <dbReference type="EMBL" id="SUC21504.1"/>
    </source>
</evidence>
<gene>
    <name evidence="1" type="primary">ttgB_1</name>
    <name evidence="1" type="ORF">NCTC11938_02340</name>
</gene>
<protein>
    <submittedName>
        <fullName evidence="1">Multidrug efflux pump</fullName>
    </submittedName>
</protein>
<accession>A0A379FL03</accession>
<dbReference type="AlphaFoldDB" id="A0A379FL03"/>
<dbReference type="GO" id="GO:0042910">
    <property type="term" value="F:xenobiotic transmembrane transporter activity"/>
    <property type="evidence" value="ECO:0007669"/>
    <property type="project" value="TreeGrafter"/>
</dbReference>
<dbReference type="SUPFAM" id="SSF82693">
    <property type="entry name" value="Multidrug efflux transporter AcrB pore domain, PN1, PN2, PC1 and PC2 subdomains"/>
    <property type="match status" value="1"/>
</dbReference>
<sequence length="171" mass="19027">MDSSGCSTVSLIEELTITRRGYAISCTVEAVICLFSSLLPLEPGWLFTQLPKAFLPNEDQGVVMIEVRMPANSTAERMEQTMAEFRDYLLTEEKHLVKTVFTVNGFNFAGRGQNAGMAFVNLADWSERKGKGEDVFSLVARAQQHFNSIRDGMVIAFRTTCYYGDGECDGI</sequence>
<dbReference type="GO" id="GO:0005886">
    <property type="term" value="C:plasma membrane"/>
    <property type="evidence" value="ECO:0007669"/>
    <property type="project" value="TreeGrafter"/>
</dbReference>
<dbReference type="PANTHER" id="PTHR32063">
    <property type="match status" value="1"/>
</dbReference>
<name>A0A379FL03_PROMI</name>
<dbReference type="InterPro" id="IPR001036">
    <property type="entry name" value="Acrflvin-R"/>
</dbReference>
<dbReference type="PANTHER" id="PTHR32063:SF13">
    <property type="entry name" value="MULTIDRUG EFFLUX PUMP SUBUNIT ACRB-RELATED"/>
    <property type="match status" value="1"/>
</dbReference>
<dbReference type="Proteomes" id="UP000254191">
    <property type="component" value="Unassembled WGS sequence"/>
</dbReference>
<evidence type="ECO:0000313" key="2">
    <source>
        <dbReference type="Proteomes" id="UP000254191"/>
    </source>
</evidence>
<dbReference type="FunFam" id="3.30.70.1430:FF:000002">
    <property type="entry name" value="Efflux pump membrane transporter"/>
    <property type="match status" value="1"/>
</dbReference>